<dbReference type="InterPro" id="IPR052788">
    <property type="entry name" value="RING-type_E3_ligase_ATL"/>
</dbReference>
<evidence type="ECO:0000313" key="6">
    <source>
        <dbReference type="EMBL" id="CAD9622174.1"/>
    </source>
</evidence>
<sequence>MTLETFFFQKLRPENMITSRYEETAESEELLEHQIIPISDEEEGGYVARGDNNCTHVMIHLQQHDSEDDKNSLTREVPTSCAICLAEYEVSNVVSWSANPRCPHVFHEKCITKWFVSLGIRSDVSDDVFRKNVLNYRLECPCCRQEFVTIQE</sequence>
<evidence type="ECO:0000259" key="5">
    <source>
        <dbReference type="PROSITE" id="PS50089"/>
    </source>
</evidence>
<dbReference type="EMBL" id="HBGZ01026121">
    <property type="protein sequence ID" value="CAD9622174.1"/>
    <property type="molecule type" value="Transcribed_RNA"/>
</dbReference>
<gene>
    <name evidence="6" type="ORF">SMAR0320_LOCUS18561</name>
</gene>
<reference evidence="6" key="1">
    <citation type="submission" date="2021-01" db="EMBL/GenBank/DDBJ databases">
        <authorList>
            <person name="Corre E."/>
            <person name="Pelletier E."/>
            <person name="Niang G."/>
            <person name="Scheremetjew M."/>
            <person name="Finn R."/>
            <person name="Kale V."/>
            <person name="Holt S."/>
            <person name="Cochrane G."/>
            <person name="Meng A."/>
            <person name="Brown T."/>
            <person name="Cohen L."/>
        </authorList>
    </citation>
    <scope>NUCLEOTIDE SEQUENCE</scope>
    <source>
        <strain evidence="6">SM1012Den-03</strain>
    </source>
</reference>
<keyword evidence="1" id="KW-0479">Metal-binding</keyword>
<feature type="domain" description="RING-type" evidence="5">
    <location>
        <begin position="81"/>
        <end position="144"/>
    </location>
</feature>
<dbReference type="CDD" id="cd16448">
    <property type="entry name" value="RING-H2"/>
    <property type="match status" value="1"/>
</dbReference>
<protein>
    <recommendedName>
        <fullName evidence="5">RING-type domain-containing protein</fullName>
    </recommendedName>
</protein>
<dbReference type="AlphaFoldDB" id="A0A7S2M116"/>
<name>A0A7S2M116_9STRA</name>
<dbReference type="PROSITE" id="PS50089">
    <property type="entry name" value="ZF_RING_2"/>
    <property type="match status" value="1"/>
</dbReference>
<dbReference type="PANTHER" id="PTHR45798:SF97">
    <property type="entry name" value="ALCOHOL-SENSITIVE RING FINGER PROTEIN 1"/>
    <property type="match status" value="1"/>
</dbReference>
<keyword evidence="3" id="KW-0862">Zinc</keyword>
<evidence type="ECO:0000256" key="2">
    <source>
        <dbReference type="ARBA" id="ARBA00022771"/>
    </source>
</evidence>
<proteinExistence type="predicted"/>
<evidence type="ECO:0000256" key="4">
    <source>
        <dbReference type="PROSITE-ProRule" id="PRU00175"/>
    </source>
</evidence>
<dbReference type="InterPro" id="IPR013083">
    <property type="entry name" value="Znf_RING/FYVE/PHD"/>
</dbReference>
<dbReference type="Gene3D" id="3.30.40.10">
    <property type="entry name" value="Zinc/RING finger domain, C3HC4 (zinc finger)"/>
    <property type="match status" value="1"/>
</dbReference>
<dbReference type="PANTHER" id="PTHR45798">
    <property type="entry name" value="RING-H2 FINGER PROTEIN ATL61-RELATED-RELATED"/>
    <property type="match status" value="1"/>
</dbReference>
<dbReference type="Pfam" id="PF13639">
    <property type="entry name" value="zf-RING_2"/>
    <property type="match status" value="1"/>
</dbReference>
<evidence type="ECO:0000256" key="1">
    <source>
        <dbReference type="ARBA" id="ARBA00022723"/>
    </source>
</evidence>
<dbReference type="SUPFAM" id="SSF57850">
    <property type="entry name" value="RING/U-box"/>
    <property type="match status" value="1"/>
</dbReference>
<keyword evidence="2 4" id="KW-0863">Zinc-finger</keyword>
<accession>A0A7S2M116</accession>
<organism evidence="6">
    <name type="scientific">Skeletonema marinoi</name>
    <dbReference type="NCBI Taxonomy" id="267567"/>
    <lineage>
        <taxon>Eukaryota</taxon>
        <taxon>Sar</taxon>
        <taxon>Stramenopiles</taxon>
        <taxon>Ochrophyta</taxon>
        <taxon>Bacillariophyta</taxon>
        <taxon>Coscinodiscophyceae</taxon>
        <taxon>Thalassiosirophycidae</taxon>
        <taxon>Thalassiosirales</taxon>
        <taxon>Skeletonemataceae</taxon>
        <taxon>Skeletonema</taxon>
        <taxon>Skeletonema marinoi-dohrnii complex</taxon>
    </lineage>
</organism>
<dbReference type="InterPro" id="IPR001841">
    <property type="entry name" value="Znf_RING"/>
</dbReference>
<dbReference type="GO" id="GO:0008270">
    <property type="term" value="F:zinc ion binding"/>
    <property type="evidence" value="ECO:0007669"/>
    <property type="project" value="UniProtKB-KW"/>
</dbReference>
<evidence type="ECO:0000256" key="3">
    <source>
        <dbReference type="ARBA" id="ARBA00022833"/>
    </source>
</evidence>